<dbReference type="OrthoDB" id="3233478at2"/>
<name>A0A2M9H6B6_9BIFI</name>
<dbReference type="Proteomes" id="UP000229095">
    <property type="component" value="Unassembled WGS sequence"/>
</dbReference>
<protein>
    <submittedName>
        <fullName evidence="2">Uncharacterized protein</fullName>
    </submittedName>
</protein>
<feature type="compositionally biased region" description="Basic and acidic residues" evidence="1">
    <location>
        <begin position="1"/>
        <end position="12"/>
    </location>
</feature>
<evidence type="ECO:0000313" key="3">
    <source>
        <dbReference type="Proteomes" id="UP000229095"/>
    </source>
</evidence>
<dbReference type="AlphaFoldDB" id="A0A2M9H6B6"/>
<reference evidence="2 3" key="1">
    <citation type="submission" date="2017-10" db="EMBL/GenBank/DDBJ databases">
        <title>Draft genome sequences of strains TRE 1, TRE 9, TRE H and TRI 7, isolated from tamarins, belonging to four potential novel Bifidobacterium species.</title>
        <authorList>
            <person name="Mattarelli P."/>
            <person name="Modesto M."/>
            <person name="Puglisi E."/>
            <person name="Morelli L."/>
            <person name="Spezio C."/>
            <person name="Bonetti A."/>
            <person name="Sandri C."/>
        </authorList>
    </citation>
    <scope>NUCLEOTIDE SEQUENCE [LARGE SCALE GENOMIC DNA]</scope>
    <source>
        <strain evidence="3">TRE1</strain>
    </source>
</reference>
<comment type="caution">
    <text evidence="2">The sequence shown here is derived from an EMBL/GenBank/DDBJ whole genome shotgun (WGS) entry which is preliminary data.</text>
</comment>
<dbReference type="EMBL" id="PEBI01000006">
    <property type="protein sequence ID" value="PJM72336.1"/>
    <property type="molecule type" value="Genomic_DNA"/>
</dbReference>
<sequence length="107" mass="11683">MERIDVYRGRPVEDEDGNTVQGPLELWRSFTGLAAPVTVSESPTESSHGVPVGYTVYIRSEEPTGVLDTDVIGLRGLMLPVDGLPAVWENPRGKHIGDVITVRIREG</sequence>
<evidence type="ECO:0000256" key="1">
    <source>
        <dbReference type="SAM" id="MobiDB-lite"/>
    </source>
</evidence>
<gene>
    <name evidence="2" type="ORF">CS006_10390</name>
</gene>
<feature type="region of interest" description="Disordered" evidence="1">
    <location>
        <begin position="1"/>
        <end position="20"/>
    </location>
</feature>
<evidence type="ECO:0000313" key="2">
    <source>
        <dbReference type="EMBL" id="PJM72336.1"/>
    </source>
</evidence>
<organism evidence="2 3">
    <name type="scientific">Bifidobacterium primatium</name>
    <dbReference type="NCBI Taxonomy" id="2045438"/>
    <lineage>
        <taxon>Bacteria</taxon>
        <taxon>Bacillati</taxon>
        <taxon>Actinomycetota</taxon>
        <taxon>Actinomycetes</taxon>
        <taxon>Bifidobacteriales</taxon>
        <taxon>Bifidobacteriaceae</taxon>
        <taxon>Bifidobacterium</taxon>
    </lineage>
</organism>
<accession>A0A2M9H6B6</accession>
<keyword evidence="3" id="KW-1185">Reference proteome</keyword>
<proteinExistence type="predicted"/>
<dbReference type="RefSeq" id="WP_100511767.1">
    <property type="nucleotide sequence ID" value="NZ_PEBI01000006.1"/>
</dbReference>